<comment type="caution">
    <text evidence="1">The sequence shown here is derived from an EMBL/GenBank/DDBJ whole genome shotgun (WGS) entry which is preliminary data.</text>
</comment>
<keyword evidence="2" id="KW-1185">Reference proteome</keyword>
<organism evidence="1 2">
    <name type="scientific">Pseudoalteromonas prydzensis</name>
    <dbReference type="NCBI Taxonomy" id="182141"/>
    <lineage>
        <taxon>Bacteria</taxon>
        <taxon>Pseudomonadati</taxon>
        <taxon>Pseudomonadota</taxon>
        <taxon>Gammaproteobacteria</taxon>
        <taxon>Alteromonadales</taxon>
        <taxon>Pseudoalteromonadaceae</taxon>
        <taxon>Pseudoalteromonas</taxon>
    </lineage>
</organism>
<protein>
    <submittedName>
        <fullName evidence="1">Lipase family protein</fullName>
    </submittedName>
</protein>
<evidence type="ECO:0000313" key="1">
    <source>
        <dbReference type="EMBL" id="MBE0460000.1"/>
    </source>
</evidence>
<sequence>MNVLSPAIAANFAAISYESLDKRGLRANPYFERISSLFSFESESIKGVTGSILERVFNHSTNFGCIA</sequence>
<dbReference type="Proteomes" id="UP000707245">
    <property type="component" value="Unassembled WGS sequence"/>
</dbReference>
<feature type="non-terminal residue" evidence="1">
    <location>
        <position position="67"/>
    </location>
</feature>
<gene>
    <name evidence="1" type="ORF">EI167_21875</name>
</gene>
<reference evidence="1 2" key="1">
    <citation type="submission" date="2020-07" db="EMBL/GenBank/DDBJ databases">
        <title>Halophilic bacteria isolated from french cheeses.</title>
        <authorList>
            <person name="Kothe C.I."/>
            <person name="Farah-Kraiem B."/>
            <person name="Renault P."/>
            <person name="Dridi B."/>
        </authorList>
    </citation>
    <scope>NUCLEOTIDE SEQUENCE [LARGE SCALE GENOMIC DNA]</scope>
    <source>
        <strain evidence="1 2">FME14</strain>
    </source>
</reference>
<proteinExistence type="predicted"/>
<dbReference type="EMBL" id="RRZA01000212">
    <property type="protein sequence ID" value="MBE0460000.1"/>
    <property type="molecule type" value="Genomic_DNA"/>
</dbReference>
<evidence type="ECO:0000313" key="2">
    <source>
        <dbReference type="Proteomes" id="UP000707245"/>
    </source>
</evidence>
<name>A0ABR9FT40_9GAMM</name>
<accession>A0ABR9FT40</accession>